<dbReference type="SUPFAM" id="SSF46689">
    <property type="entry name" value="Homeodomain-like"/>
    <property type="match status" value="2"/>
</dbReference>
<comment type="subcellular location">
    <subcellularLocation>
        <location evidence="1">Cytoplasm</location>
    </subcellularLocation>
</comment>
<dbReference type="InterPro" id="IPR009057">
    <property type="entry name" value="Homeodomain-like_sf"/>
</dbReference>
<dbReference type="Gene3D" id="3.40.50.2300">
    <property type="match status" value="1"/>
</dbReference>
<dbReference type="Proteomes" id="UP001596047">
    <property type="component" value="Unassembled WGS sequence"/>
</dbReference>
<dbReference type="SMART" id="SM00342">
    <property type="entry name" value="HTH_ARAC"/>
    <property type="match status" value="1"/>
</dbReference>
<evidence type="ECO:0000256" key="4">
    <source>
        <dbReference type="ARBA" id="ARBA00023012"/>
    </source>
</evidence>
<dbReference type="RefSeq" id="WP_379188941.1">
    <property type="nucleotide sequence ID" value="NZ_JBHSOW010000049.1"/>
</dbReference>
<keyword evidence="2" id="KW-0963">Cytoplasm</keyword>
<accession>A0ABW0VYU9</accession>
<evidence type="ECO:0000256" key="7">
    <source>
        <dbReference type="ARBA" id="ARBA00023163"/>
    </source>
</evidence>
<dbReference type="PANTHER" id="PTHR42713">
    <property type="entry name" value="HISTIDINE KINASE-RELATED"/>
    <property type="match status" value="1"/>
</dbReference>
<dbReference type="InterPro" id="IPR011006">
    <property type="entry name" value="CheY-like_superfamily"/>
</dbReference>
<feature type="domain" description="Response regulatory" evidence="10">
    <location>
        <begin position="3"/>
        <end position="120"/>
    </location>
</feature>
<name>A0ABW0VYU9_9BACL</name>
<reference evidence="12" key="1">
    <citation type="journal article" date="2019" name="Int. J. Syst. Evol. Microbiol.">
        <title>The Global Catalogue of Microorganisms (GCM) 10K type strain sequencing project: providing services to taxonomists for standard genome sequencing and annotation.</title>
        <authorList>
            <consortium name="The Broad Institute Genomics Platform"/>
            <consortium name="The Broad Institute Genome Sequencing Center for Infectious Disease"/>
            <person name="Wu L."/>
            <person name="Ma J."/>
        </authorList>
    </citation>
    <scope>NUCLEOTIDE SEQUENCE [LARGE SCALE GENOMIC DNA]</scope>
    <source>
        <strain evidence="12">CGMCC 1.3240</strain>
    </source>
</reference>
<dbReference type="InterPro" id="IPR051552">
    <property type="entry name" value="HptR"/>
</dbReference>
<evidence type="ECO:0000256" key="8">
    <source>
        <dbReference type="PROSITE-ProRule" id="PRU00169"/>
    </source>
</evidence>
<gene>
    <name evidence="11" type="ORF">ACFPYJ_14875</name>
</gene>
<feature type="domain" description="HTH araC/xylS-type" evidence="9">
    <location>
        <begin position="145"/>
        <end position="242"/>
    </location>
</feature>
<dbReference type="SUPFAM" id="SSF52172">
    <property type="entry name" value="CheY-like"/>
    <property type="match status" value="1"/>
</dbReference>
<evidence type="ECO:0000313" key="12">
    <source>
        <dbReference type="Proteomes" id="UP001596047"/>
    </source>
</evidence>
<evidence type="ECO:0000313" key="11">
    <source>
        <dbReference type="EMBL" id="MFC5650388.1"/>
    </source>
</evidence>
<dbReference type="Pfam" id="PF00072">
    <property type="entry name" value="Response_reg"/>
    <property type="match status" value="1"/>
</dbReference>
<evidence type="ECO:0000256" key="1">
    <source>
        <dbReference type="ARBA" id="ARBA00004496"/>
    </source>
</evidence>
<dbReference type="InterPro" id="IPR001789">
    <property type="entry name" value="Sig_transdc_resp-reg_receiver"/>
</dbReference>
<evidence type="ECO:0000256" key="5">
    <source>
        <dbReference type="ARBA" id="ARBA00023015"/>
    </source>
</evidence>
<evidence type="ECO:0000256" key="2">
    <source>
        <dbReference type="ARBA" id="ARBA00022490"/>
    </source>
</evidence>
<dbReference type="CDD" id="cd17536">
    <property type="entry name" value="REC_YesN-like"/>
    <property type="match status" value="1"/>
</dbReference>
<evidence type="ECO:0000259" key="9">
    <source>
        <dbReference type="PROSITE" id="PS01124"/>
    </source>
</evidence>
<dbReference type="PANTHER" id="PTHR42713:SF3">
    <property type="entry name" value="TRANSCRIPTIONAL REGULATORY PROTEIN HPTR"/>
    <property type="match status" value="1"/>
</dbReference>
<keyword evidence="3 8" id="KW-0597">Phosphoprotein</keyword>
<dbReference type="Pfam" id="PF12833">
    <property type="entry name" value="HTH_18"/>
    <property type="match status" value="1"/>
</dbReference>
<organism evidence="11 12">
    <name type="scientific">Paenibacillus solisilvae</name>
    <dbReference type="NCBI Taxonomy" id="2486751"/>
    <lineage>
        <taxon>Bacteria</taxon>
        <taxon>Bacillati</taxon>
        <taxon>Bacillota</taxon>
        <taxon>Bacilli</taxon>
        <taxon>Bacillales</taxon>
        <taxon>Paenibacillaceae</taxon>
        <taxon>Paenibacillus</taxon>
    </lineage>
</organism>
<keyword evidence="12" id="KW-1185">Reference proteome</keyword>
<proteinExistence type="predicted"/>
<comment type="caution">
    <text evidence="11">The sequence shown here is derived from an EMBL/GenBank/DDBJ whole genome shotgun (WGS) entry which is preliminary data.</text>
</comment>
<evidence type="ECO:0000256" key="6">
    <source>
        <dbReference type="ARBA" id="ARBA00023125"/>
    </source>
</evidence>
<protein>
    <submittedName>
        <fullName evidence="11">Response regulator</fullName>
    </submittedName>
</protein>
<keyword evidence="5" id="KW-0805">Transcription regulation</keyword>
<dbReference type="SMART" id="SM00448">
    <property type="entry name" value="REC"/>
    <property type="match status" value="1"/>
</dbReference>
<evidence type="ECO:0000259" key="10">
    <source>
        <dbReference type="PROSITE" id="PS50110"/>
    </source>
</evidence>
<keyword evidence="7" id="KW-0804">Transcription</keyword>
<dbReference type="PROSITE" id="PS01124">
    <property type="entry name" value="HTH_ARAC_FAMILY_2"/>
    <property type="match status" value="1"/>
</dbReference>
<evidence type="ECO:0000256" key="3">
    <source>
        <dbReference type="ARBA" id="ARBA00022553"/>
    </source>
</evidence>
<dbReference type="InterPro" id="IPR018060">
    <property type="entry name" value="HTH_AraC"/>
</dbReference>
<feature type="modified residue" description="4-aspartylphosphate" evidence="8">
    <location>
        <position position="55"/>
    </location>
</feature>
<keyword evidence="6" id="KW-0238">DNA-binding</keyword>
<sequence>MYSMLIVEDEYEILHGISNYFPWDELGFHIAGEAENGKQALDFLKDQSVDVILCDIKMPIKSGLELARELYNENSKVKIVFLTGHKDFEYVKEALEYGAKGYIVKPTKYRELAEVFGKLKEELDRETKSAVPMPKPQSEEEVLIGKIKSYVHEHFRTACLKDVAQIVHMNPYYVSTYFKKKTGQSFSDYVLSIKMTKATEYLTDPQYKTYQISELVGYGNPKNFSKSFKAFYGKNPREFRLYIHEGD</sequence>
<dbReference type="PROSITE" id="PS50110">
    <property type="entry name" value="RESPONSE_REGULATORY"/>
    <property type="match status" value="1"/>
</dbReference>
<dbReference type="Gene3D" id="1.10.10.60">
    <property type="entry name" value="Homeodomain-like"/>
    <property type="match status" value="2"/>
</dbReference>
<keyword evidence="4" id="KW-0902">Two-component regulatory system</keyword>
<dbReference type="EMBL" id="JBHSOW010000049">
    <property type="protein sequence ID" value="MFC5650388.1"/>
    <property type="molecule type" value="Genomic_DNA"/>
</dbReference>